<accession>A0A1M7YMC6</accession>
<dbReference type="STRING" id="1121345.SAMN02745217_04297"/>
<dbReference type="Gene3D" id="2.60.40.1080">
    <property type="match status" value="1"/>
</dbReference>
<keyword evidence="3" id="KW-1185">Reference proteome</keyword>
<evidence type="ECO:0000256" key="1">
    <source>
        <dbReference type="SAM" id="SignalP"/>
    </source>
</evidence>
<dbReference type="AlphaFoldDB" id="A0A1M7YMC6"/>
<dbReference type="Proteomes" id="UP000184612">
    <property type="component" value="Unassembled WGS sequence"/>
</dbReference>
<keyword evidence="1" id="KW-0732">Signal</keyword>
<evidence type="ECO:0000313" key="2">
    <source>
        <dbReference type="EMBL" id="SHO53811.1"/>
    </source>
</evidence>
<name>A0A1M7YMC6_9FIRM</name>
<sequence length="307" mass="34200">MKKPKGPLLLVLILIILTGSFPAMEVKADNTVNDRFYVGYEFYYTFQKIGEILKVTNSNKKIATITKTSDDELLVKAKSPGKTTLTIKGKAYTRKINLTVKKMDVTAKFCGKLPNGEHLVKVTNNTKEGFFESVRFAVVLRASNGDFLDYGSISVYSLLPGKSLYVKYMPEEDSGCDFSKSTLEVSSFETEALLSNITYTDCSSKLAVTDVKGGVLSPSDSEISVKFKNNSSEVAHIYFQICWYDEKGKIVDISNHFWGDLSAKETGKETIFVPDEDYSAASYRMSVVGYNKVYPKPTNEASYIPTF</sequence>
<organism evidence="2 3">
    <name type="scientific">Anaerocolumna xylanovorans DSM 12503</name>
    <dbReference type="NCBI Taxonomy" id="1121345"/>
    <lineage>
        <taxon>Bacteria</taxon>
        <taxon>Bacillati</taxon>
        <taxon>Bacillota</taxon>
        <taxon>Clostridia</taxon>
        <taxon>Lachnospirales</taxon>
        <taxon>Lachnospiraceae</taxon>
        <taxon>Anaerocolumna</taxon>
    </lineage>
</organism>
<evidence type="ECO:0000313" key="3">
    <source>
        <dbReference type="Proteomes" id="UP000184612"/>
    </source>
</evidence>
<feature type="signal peptide" evidence="1">
    <location>
        <begin position="1"/>
        <end position="23"/>
    </location>
</feature>
<evidence type="ECO:0008006" key="4">
    <source>
        <dbReference type="Google" id="ProtNLM"/>
    </source>
</evidence>
<proteinExistence type="predicted"/>
<feature type="chain" id="PRO_5038770159" description="Ig-like domain (Group 2)" evidence="1">
    <location>
        <begin position="24"/>
        <end position="307"/>
    </location>
</feature>
<dbReference type="EMBL" id="FRFD01000015">
    <property type="protein sequence ID" value="SHO53811.1"/>
    <property type="molecule type" value="Genomic_DNA"/>
</dbReference>
<protein>
    <recommendedName>
        <fullName evidence="4">Ig-like domain (Group 2)</fullName>
    </recommendedName>
</protein>
<reference evidence="2 3" key="1">
    <citation type="submission" date="2016-12" db="EMBL/GenBank/DDBJ databases">
        <authorList>
            <person name="Song W.-J."/>
            <person name="Kurnit D.M."/>
        </authorList>
    </citation>
    <scope>NUCLEOTIDE SEQUENCE [LARGE SCALE GENOMIC DNA]</scope>
    <source>
        <strain evidence="2 3">DSM 12503</strain>
    </source>
</reference>
<dbReference type="RefSeq" id="WP_073590931.1">
    <property type="nucleotide sequence ID" value="NZ_FRFD01000015.1"/>
</dbReference>
<dbReference type="OrthoDB" id="9894361at2"/>
<gene>
    <name evidence="2" type="ORF">SAMN02745217_04297</name>
</gene>